<comment type="similarity">
    <text evidence="1">Belongs to the enoyl-CoA hydratase/isomerase family.</text>
</comment>
<dbReference type="EMBL" id="FCNX02000004">
    <property type="protein sequence ID" value="SAK61489.1"/>
    <property type="molecule type" value="Genomic_DNA"/>
</dbReference>
<dbReference type="InterPro" id="IPR001753">
    <property type="entry name" value="Enoyl-CoA_hydra/iso"/>
</dbReference>
<protein>
    <submittedName>
        <fullName evidence="4">Short chain enoyl-CoA hydratase</fullName>
    </submittedName>
</protein>
<dbReference type="PANTHER" id="PTHR11941:SF54">
    <property type="entry name" value="ENOYL-COA HYDRATASE, MITOCHONDRIAL"/>
    <property type="match status" value="1"/>
</dbReference>
<dbReference type="Gene3D" id="3.90.226.10">
    <property type="entry name" value="2-enoyl-CoA Hydratase, Chain A, domain 1"/>
    <property type="match status" value="1"/>
</dbReference>
<dbReference type="SUPFAM" id="SSF52096">
    <property type="entry name" value="ClpP/crotonase"/>
    <property type="match status" value="1"/>
</dbReference>
<feature type="compositionally biased region" description="Basic and acidic residues" evidence="3">
    <location>
        <begin position="243"/>
        <end position="256"/>
    </location>
</feature>
<reference evidence="4" key="1">
    <citation type="submission" date="2016-01" db="EMBL/GenBank/DDBJ databases">
        <authorList>
            <person name="Peeters C."/>
        </authorList>
    </citation>
    <scope>NUCLEOTIDE SEQUENCE</scope>
    <source>
        <strain evidence="4">LMG 29320</strain>
    </source>
</reference>
<dbReference type="STRING" id="1777138.AWB77_02133"/>
<evidence type="ECO:0000256" key="1">
    <source>
        <dbReference type="ARBA" id="ARBA00005254"/>
    </source>
</evidence>
<dbReference type="GO" id="GO:0006635">
    <property type="term" value="P:fatty acid beta-oxidation"/>
    <property type="evidence" value="ECO:0007669"/>
    <property type="project" value="TreeGrafter"/>
</dbReference>
<evidence type="ECO:0000313" key="4">
    <source>
        <dbReference type="EMBL" id="SAK61489.1"/>
    </source>
</evidence>
<dbReference type="InterPro" id="IPR014748">
    <property type="entry name" value="Enoyl-CoA_hydra_C"/>
</dbReference>
<evidence type="ECO:0000313" key="5">
    <source>
        <dbReference type="Proteomes" id="UP000054903"/>
    </source>
</evidence>
<proteinExistence type="inferred from homology"/>
<feature type="region of interest" description="Disordered" evidence="3">
    <location>
        <begin position="243"/>
        <end position="262"/>
    </location>
</feature>
<name>A0A158AUT9_9BURK</name>
<dbReference type="InterPro" id="IPR029045">
    <property type="entry name" value="ClpP/crotonase-like_dom_sf"/>
</dbReference>
<dbReference type="Proteomes" id="UP000054903">
    <property type="component" value="Unassembled WGS sequence"/>
</dbReference>
<dbReference type="CDD" id="cd06558">
    <property type="entry name" value="crotonase-like"/>
    <property type="match status" value="1"/>
</dbReference>
<organism evidence="4 5">
    <name type="scientific">Caballeronia fortuita</name>
    <dbReference type="NCBI Taxonomy" id="1777138"/>
    <lineage>
        <taxon>Bacteria</taxon>
        <taxon>Pseudomonadati</taxon>
        <taxon>Pseudomonadota</taxon>
        <taxon>Betaproteobacteria</taxon>
        <taxon>Burkholderiales</taxon>
        <taxon>Burkholderiaceae</taxon>
        <taxon>Caballeronia</taxon>
    </lineage>
</organism>
<comment type="caution">
    <text evidence="4">The sequence shown here is derived from an EMBL/GenBank/DDBJ whole genome shotgun (WGS) entry which is preliminary data.</text>
</comment>
<sequence length="262" mass="28068">MQGEPYRFCRYEVDGPLLTLTIDRPEVLNSLHPDAHRELADAFDRYAADPALRVAIVTGAGGRAFCVGTDLKALDATGDHTKPATGFAGITHRFDLWKPLIAAVNGLCLGGGMEILAACDLAVAADHAQFGLPEPRVGLAALGGGLLQRLPRQIGMKDAMALVLTARRISAQEARRIGLINEIVPAADLMSRARALADDILACAPLAIQASKQVMLRSLAQADLASTMHEDYPLAQRMLASDDAREGPKAFAEKRLPRWTGQ</sequence>
<evidence type="ECO:0000256" key="3">
    <source>
        <dbReference type="SAM" id="MobiDB-lite"/>
    </source>
</evidence>
<gene>
    <name evidence="4" type="ORF">AWB77_02133</name>
</gene>
<dbReference type="AlphaFoldDB" id="A0A158AUT9"/>
<dbReference type="GO" id="GO:0016829">
    <property type="term" value="F:lyase activity"/>
    <property type="evidence" value="ECO:0007669"/>
    <property type="project" value="UniProtKB-KW"/>
</dbReference>
<accession>A0A158AUT9</accession>
<keyword evidence="2" id="KW-0456">Lyase</keyword>
<evidence type="ECO:0000256" key="2">
    <source>
        <dbReference type="ARBA" id="ARBA00023239"/>
    </source>
</evidence>
<dbReference type="PANTHER" id="PTHR11941">
    <property type="entry name" value="ENOYL-COA HYDRATASE-RELATED"/>
    <property type="match status" value="1"/>
</dbReference>
<dbReference type="OrthoDB" id="9774843at2"/>
<dbReference type="Pfam" id="PF00378">
    <property type="entry name" value="ECH_1"/>
    <property type="match status" value="1"/>
</dbReference>
<keyword evidence="5" id="KW-1185">Reference proteome</keyword>
<dbReference type="Gene3D" id="1.10.12.10">
    <property type="entry name" value="Lyase 2-enoyl-coa Hydratase, Chain A, domain 2"/>
    <property type="match status" value="1"/>
</dbReference>